<sequence>MINAATSNGFMLLESLVLKGLELDVGRMAGASWTNFPDLFKQVTVLKILNDFECPKTRQESSLLALNHALFANKGVSVIAVCEQPVGSLDFLKASGWRGELYMDLYKNVCRSTYSPDLSKPKPNMMRKPSRAPFQVGGTYVIGPDQRILYAHEPKSLLDSPRISHMLDACSSYDPSSPASPIKRLTFKFRKVKSFGIRKISTFSEPSAYSYSFRYSLRHL</sequence>
<gene>
    <name evidence="1" type="ORF">DSO57_1038704</name>
</gene>
<dbReference type="Proteomes" id="UP001165960">
    <property type="component" value="Unassembled WGS sequence"/>
</dbReference>
<reference evidence="1" key="1">
    <citation type="submission" date="2022-04" db="EMBL/GenBank/DDBJ databases">
        <title>Genome of the entomopathogenic fungus Entomophthora muscae.</title>
        <authorList>
            <person name="Elya C."/>
            <person name="Lovett B.R."/>
            <person name="Lee E."/>
            <person name="Macias A.M."/>
            <person name="Hajek A.E."/>
            <person name="De Bivort B.L."/>
            <person name="Kasson M.T."/>
            <person name="De Fine Licht H.H."/>
            <person name="Stajich J.E."/>
        </authorList>
    </citation>
    <scope>NUCLEOTIDE SEQUENCE</scope>
    <source>
        <strain evidence="1">Berkeley</strain>
    </source>
</reference>
<accession>A0ACC2RDB0</accession>
<name>A0ACC2RDB0_9FUNG</name>
<dbReference type="EMBL" id="QTSX02007620">
    <property type="protein sequence ID" value="KAJ9048062.1"/>
    <property type="molecule type" value="Genomic_DNA"/>
</dbReference>
<keyword evidence="2" id="KW-1185">Reference proteome</keyword>
<comment type="caution">
    <text evidence="1">The sequence shown here is derived from an EMBL/GenBank/DDBJ whole genome shotgun (WGS) entry which is preliminary data.</text>
</comment>
<evidence type="ECO:0000313" key="2">
    <source>
        <dbReference type="Proteomes" id="UP001165960"/>
    </source>
</evidence>
<proteinExistence type="predicted"/>
<organism evidence="1 2">
    <name type="scientific">Entomophthora muscae</name>
    <dbReference type="NCBI Taxonomy" id="34485"/>
    <lineage>
        <taxon>Eukaryota</taxon>
        <taxon>Fungi</taxon>
        <taxon>Fungi incertae sedis</taxon>
        <taxon>Zoopagomycota</taxon>
        <taxon>Entomophthoromycotina</taxon>
        <taxon>Entomophthoromycetes</taxon>
        <taxon>Entomophthorales</taxon>
        <taxon>Entomophthoraceae</taxon>
        <taxon>Entomophthora</taxon>
    </lineage>
</organism>
<protein>
    <submittedName>
        <fullName evidence="1">Uncharacterized protein</fullName>
    </submittedName>
</protein>
<evidence type="ECO:0000313" key="1">
    <source>
        <dbReference type="EMBL" id="KAJ9048062.1"/>
    </source>
</evidence>